<dbReference type="Proteomes" id="UP001465976">
    <property type="component" value="Unassembled WGS sequence"/>
</dbReference>
<feature type="signal peptide" evidence="1">
    <location>
        <begin position="1"/>
        <end position="20"/>
    </location>
</feature>
<protein>
    <recommendedName>
        <fullName evidence="4">Hydrophobin</fullName>
    </recommendedName>
</protein>
<organism evidence="2 3">
    <name type="scientific">Marasmius crinis-equi</name>
    <dbReference type="NCBI Taxonomy" id="585013"/>
    <lineage>
        <taxon>Eukaryota</taxon>
        <taxon>Fungi</taxon>
        <taxon>Dikarya</taxon>
        <taxon>Basidiomycota</taxon>
        <taxon>Agaricomycotina</taxon>
        <taxon>Agaricomycetes</taxon>
        <taxon>Agaricomycetidae</taxon>
        <taxon>Agaricales</taxon>
        <taxon>Marasmiineae</taxon>
        <taxon>Marasmiaceae</taxon>
        <taxon>Marasmius</taxon>
    </lineage>
</organism>
<name>A0ABR3FGB2_9AGAR</name>
<evidence type="ECO:0000256" key="1">
    <source>
        <dbReference type="SAM" id="SignalP"/>
    </source>
</evidence>
<evidence type="ECO:0000313" key="2">
    <source>
        <dbReference type="EMBL" id="KAL0574346.1"/>
    </source>
</evidence>
<feature type="chain" id="PRO_5046695866" description="Hydrophobin" evidence="1">
    <location>
        <begin position="21"/>
        <end position="173"/>
    </location>
</feature>
<evidence type="ECO:0008006" key="4">
    <source>
        <dbReference type="Google" id="ProtNLM"/>
    </source>
</evidence>
<reference evidence="2 3" key="1">
    <citation type="submission" date="2024-02" db="EMBL/GenBank/DDBJ databases">
        <title>A draft genome for the cacao thread blight pathogen Marasmius crinis-equi.</title>
        <authorList>
            <person name="Cohen S.P."/>
            <person name="Baruah I.K."/>
            <person name="Amoako-Attah I."/>
            <person name="Bukari Y."/>
            <person name="Meinhardt L.W."/>
            <person name="Bailey B.A."/>
        </authorList>
    </citation>
    <scope>NUCLEOTIDE SEQUENCE [LARGE SCALE GENOMIC DNA]</scope>
    <source>
        <strain evidence="2 3">GH-76</strain>
    </source>
</reference>
<keyword evidence="3" id="KW-1185">Reference proteome</keyword>
<comment type="caution">
    <text evidence="2">The sequence shown here is derived from an EMBL/GenBank/DDBJ whole genome shotgun (WGS) entry which is preliminary data.</text>
</comment>
<keyword evidence="1" id="KW-0732">Signal</keyword>
<evidence type="ECO:0000313" key="3">
    <source>
        <dbReference type="Proteomes" id="UP001465976"/>
    </source>
</evidence>
<sequence>MQFSIKSFAVLATVFPAVIASPLGVVWDEECGCQKTVTPTPTPTPTTTPCTTTTSPTYVAPTPKVTAGNVNTGNHCGQYGTTNNYCFNRGQYNGLTDSCNGDNVYCCQNNPWQNGMFKQNVGNCQSITVNNYGSGSGSGSGTSARPATTSAGLVGGLVGGLIGTGGLLSGLGL</sequence>
<accession>A0ABR3FGB2</accession>
<dbReference type="EMBL" id="JBAHYK010000406">
    <property type="protein sequence ID" value="KAL0574346.1"/>
    <property type="molecule type" value="Genomic_DNA"/>
</dbReference>
<proteinExistence type="predicted"/>
<gene>
    <name evidence="2" type="ORF">V5O48_007608</name>
</gene>